<evidence type="ECO:0000313" key="1">
    <source>
        <dbReference type="EMBL" id="MBB2968666.1"/>
    </source>
</evidence>
<dbReference type="EMBL" id="JACHVP010000004">
    <property type="protein sequence ID" value="MBB2968666.1"/>
    <property type="molecule type" value="Genomic_DNA"/>
</dbReference>
<dbReference type="AlphaFoldDB" id="A0A7W4UYL0"/>
<organism evidence="1 2">
    <name type="scientific">Leifsonia aquatica</name>
    <name type="common">Corynebacterium aquaticum</name>
    <dbReference type="NCBI Taxonomy" id="144185"/>
    <lineage>
        <taxon>Bacteria</taxon>
        <taxon>Bacillati</taxon>
        <taxon>Actinomycetota</taxon>
        <taxon>Actinomycetes</taxon>
        <taxon>Micrococcales</taxon>
        <taxon>Microbacteriaceae</taxon>
        <taxon>Leifsonia</taxon>
    </lineage>
</organism>
<evidence type="ECO:0008006" key="3">
    <source>
        <dbReference type="Google" id="ProtNLM"/>
    </source>
</evidence>
<dbReference type="PROSITE" id="PS51257">
    <property type="entry name" value="PROKAR_LIPOPROTEIN"/>
    <property type="match status" value="1"/>
</dbReference>
<name>A0A7W4UYL0_LEIAQ</name>
<accession>A0A7W4UYL0</accession>
<dbReference type="RefSeq" id="WP_021764574.1">
    <property type="nucleotide sequence ID" value="NZ_JACHVP010000004.1"/>
</dbReference>
<sequence length="277" mass="28670">MRRIVGAVLLSTALVTGLSGCVGPLGSTNGDARAHDAARHEADRVAAAIDDARPRNVLASDFAYSYSDASDSWSSSRVGEFTSDLTSEAIAWDGMTRDPGGARFVLRISAHVPAHSSSSFGGASWSEGVWSGCYAFQVFAFFEWRPTGVDEVGCLPSPPSPPPSPAPVPALPDDTETRLTAVLSAATRAGLANDLEKAFPDGSVRSDEVTGARLTRDSGAEGDVLGAAVGIAGTKDCLVGTRDADGTVHVRHPQNVTLEPGEAGCTLSNALHPVTTH</sequence>
<reference evidence="1 2" key="1">
    <citation type="submission" date="2020-08" db="EMBL/GenBank/DDBJ databases">
        <title>Sequencing the genomes of 1000 actinobacteria strains.</title>
        <authorList>
            <person name="Klenk H.-P."/>
        </authorList>
    </citation>
    <scope>NUCLEOTIDE SEQUENCE [LARGE SCALE GENOMIC DNA]</scope>
    <source>
        <strain evidence="1 2">DSM 20146</strain>
    </source>
</reference>
<proteinExistence type="predicted"/>
<comment type="caution">
    <text evidence="1">The sequence shown here is derived from an EMBL/GenBank/DDBJ whole genome shotgun (WGS) entry which is preliminary data.</text>
</comment>
<gene>
    <name evidence="1" type="ORF">FHX33_003442</name>
</gene>
<dbReference type="Proteomes" id="UP000538196">
    <property type="component" value="Unassembled WGS sequence"/>
</dbReference>
<keyword evidence="2" id="KW-1185">Reference proteome</keyword>
<evidence type="ECO:0000313" key="2">
    <source>
        <dbReference type="Proteomes" id="UP000538196"/>
    </source>
</evidence>
<protein>
    <recommendedName>
        <fullName evidence="3">Lipoprotein</fullName>
    </recommendedName>
</protein>